<dbReference type="Gene3D" id="2.130.10.10">
    <property type="entry name" value="YVTN repeat-like/Quinoprotein amine dehydrogenase"/>
    <property type="match status" value="4"/>
</dbReference>
<keyword evidence="2" id="KW-0677">Repeat</keyword>
<dbReference type="SUPFAM" id="SSF50978">
    <property type="entry name" value="WD40 repeat-like"/>
    <property type="match status" value="2"/>
</dbReference>
<evidence type="ECO:0000313" key="7">
    <source>
        <dbReference type="Proteomes" id="UP001595075"/>
    </source>
</evidence>
<feature type="repeat" description="WD" evidence="3">
    <location>
        <begin position="1105"/>
        <end position="1146"/>
    </location>
</feature>
<dbReference type="SUPFAM" id="SSF52540">
    <property type="entry name" value="P-loop containing nucleoside triphosphate hydrolases"/>
    <property type="match status" value="1"/>
</dbReference>
<name>A0ABR4C8M0_9HELO</name>
<evidence type="ECO:0000259" key="5">
    <source>
        <dbReference type="Pfam" id="PF24883"/>
    </source>
</evidence>
<dbReference type="InterPro" id="IPR010730">
    <property type="entry name" value="HET"/>
</dbReference>
<feature type="repeat" description="WD" evidence="3">
    <location>
        <begin position="1021"/>
        <end position="1061"/>
    </location>
</feature>
<evidence type="ECO:0000313" key="6">
    <source>
        <dbReference type="EMBL" id="KAL2066281.1"/>
    </source>
</evidence>
<feature type="repeat" description="WD" evidence="3">
    <location>
        <begin position="979"/>
        <end position="1020"/>
    </location>
</feature>
<dbReference type="InterPro" id="IPR056884">
    <property type="entry name" value="NPHP3-like_N"/>
</dbReference>
<evidence type="ECO:0008006" key="8">
    <source>
        <dbReference type="Google" id="ProtNLM"/>
    </source>
</evidence>
<feature type="repeat" description="WD" evidence="3">
    <location>
        <begin position="858"/>
        <end position="892"/>
    </location>
</feature>
<dbReference type="InterPro" id="IPR001680">
    <property type="entry name" value="WD40_rpt"/>
</dbReference>
<sequence>MRLLQFNNNGNFSLTEFFEGDIPKYAILSHRWEAGEVTFQDLTESTIEGKAGHIKIQFCGEQARLDGLEYFWVDTCCIDKSSSVELSEAINSMFRWYQNATKCYVYLSDVSIRKRKASDGSPECTWGSAFRESRWFTRGWTLQELLAPRSVEFFSQEGHGLGDKKNLEQQIHEITGIPATVLRGHLLSQIDVNERFSWAKRRVTTRAEDKAYSLFGIFDVQLPLLYGEGEVKAFQRLREAIDKPLKSAGSEKDLLRYLPYAEDAPFNAYNRQDEPACLPDTRVDLLQEIYDWADGKDGQDERCIFWLNGLAGTGKSTISRTVARKYHEQKRLGASFFFSRGGGDVSHAGKFFTSLAVQLADVVPSLQAHICDAVKERSNIANLSLLDQWRELVIRPLKLIKSDEPLSPSSYLLIVDALDECNNEGHIRTILQLLAEVRSLTAIRLRVFLTSRPDVPIRHSIRAIPQAEHEDFVLHDIQPSIVDHDISLFLEYNLGKFRQEWTLGSDWAGEEVLRQLVLHACGLFIWASTTCRFIREGKRFARKRLDIILHGSSSAVTAPETHLNEIYLTVLKHSISSGFSDEEKEEAYDMLKRILGSTVVLLSPLSTSALRRLLQVSEEDVDSTFKDLHAILDIPNDPTRQLRLHHPSFRDFLLSKDRCGDFWVDEKRAHQTLAAGCIQLMFQTLRKDICDMHAPGNQASQVESSWLKKCIPPEVQYACRYWVQHLQKSDAQLLDNDQVHRFLQKHLLHWLEALSWMGKVSEGIYAVDVLMSLVAVHKCPQLSDYVHDAWRFVLFSRQTIEYAPLQVYYSALIFAPAMSIIRQQFKCYIPTCIRQLPRVEDNWDALLQTLEGQSDGYINSVTFSRDGALLASGSYWGAVKLWDARSGVALQTLKGHSVKVEALAFSPDGAQLTSGSDDGTIKLWDTRSGAELQKLKGHRGSVLSVAFSPDGTLLASASDDMTAKLWDARSGGTVKKLKGRGRWDKLFSVAFSRDGALLASGSHGGTIKLWNLRSGAAIQTLKGHSSLVRAVAFSPDGTLLASASTDAIKLWDACSGASLQTFQGGEHSMIDALACSPDGALLASASYDGTVKLWEARSGTAVQELKGHTSYVGTVAFSPVRALLASGSGDMTVKLWDTHSGTTLQREATLRTFGGTMNWVSAVAFSPDGALLASGSADTTIKLWNTRSGVVVRTLEGHSQIVRGVTFSPDGALLGSVSDDMTAKLWNVQSGAALQTLHVDESVRSRSCSDDGTSLATYIGLLQSTFLSSSAAVPRPIPPASVFVKDRWVSHGTDDVLWLPSDYAPNKVAIHRSMVGIGCSSGRVFFVDFNF</sequence>
<proteinExistence type="predicted"/>
<evidence type="ECO:0000259" key="4">
    <source>
        <dbReference type="Pfam" id="PF06985"/>
    </source>
</evidence>
<dbReference type="PROSITE" id="PS50294">
    <property type="entry name" value="WD_REPEATS_REGION"/>
    <property type="match status" value="8"/>
</dbReference>
<accession>A0ABR4C8M0</accession>
<dbReference type="PROSITE" id="PS50082">
    <property type="entry name" value="WD_REPEATS_2"/>
    <property type="match status" value="9"/>
</dbReference>
<dbReference type="PROSITE" id="PS00678">
    <property type="entry name" value="WD_REPEATS_1"/>
    <property type="match status" value="6"/>
</dbReference>
<feature type="repeat" description="WD" evidence="3">
    <location>
        <begin position="1195"/>
        <end position="1236"/>
    </location>
</feature>
<gene>
    <name evidence="6" type="ORF">VTL71DRAFT_2352</name>
</gene>
<dbReference type="PANTHER" id="PTHR44019">
    <property type="entry name" value="WD REPEAT-CONTAINING PROTEIN 55"/>
    <property type="match status" value="1"/>
</dbReference>
<dbReference type="InterPro" id="IPR027417">
    <property type="entry name" value="P-loop_NTPase"/>
</dbReference>
<dbReference type="Gene3D" id="3.40.50.300">
    <property type="entry name" value="P-loop containing nucleotide triphosphate hydrolases"/>
    <property type="match status" value="1"/>
</dbReference>
<feature type="repeat" description="WD" evidence="3">
    <location>
        <begin position="893"/>
        <end position="934"/>
    </location>
</feature>
<dbReference type="PANTHER" id="PTHR44019:SF8">
    <property type="entry name" value="POC1 CENTRIOLAR PROTEIN HOMOLOG"/>
    <property type="match status" value="1"/>
</dbReference>
<dbReference type="EMBL" id="JAZHXI010000011">
    <property type="protein sequence ID" value="KAL2066281.1"/>
    <property type="molecule type" value="Genomic_DNA"/>
</dbReference>
<dbReference type="InterPro" id="IPR050505">
    <property type="entry name" value="WDR55/POC1"/>
</dbReference>
<dbReference type="Pfam" id="PF00400">
    <property type="entry name" value="WD40"/>
    <property type="match status" value="9"/>
</dbReference>
<keyword evidence="7" id="KW-1185">Reference proteome</keyword>
<feature type="repeat" description="WD" evidence="3">
    <location>
        <begin position="1153"/>
        <end position="1194"/>
    </location>
</feature>
<evidence type="ECO:0000256" key="1">
    <source>
        <dbReference type="ARBA" id="ARBA00022574"/>
    </source>
</evidence>
<keyword evidence="1 3" id="KW-0853">WD repeat</keyword>
<dbReference type="InterPro" id="IPR036322">
    <property type="entry name" value="WD40_repeat_dom_sf"/>
</dbReference>
<dbReference type="SMART" id="SM00320">
    <property type="entry name" value="WD40"/>
    <property type="match status" value="9"/>
</dbReference>
<organism evidence="6 7">
    <name type="scientific">Oculimacula yallundae</name>
    <dbReference type="NCBI Taxonomy" id="86028"/>
    <lineage>
        <taxon>Eukaryota</taxon>
        <taxon>Fungi</taxon>
        <taxon>Dikarya</taxon>
        <taxon>Ascomycota</taxon>
        <taxon>Pezizomycotina</taxon>
        <taxon>Leotiomycetes</taxon>
        <taxon>Helotiales</taxon>
        <taxon>Ploettnerulaceae</taxon>
        <taxon>Oculimacula</taxon>
    </lineage>
</organism>
<dbReference type="InterPro" id="IPR015943">
    <property type="entry name" value="WD40/YVTN_repeat-like_dom_sf"/>
</dbReference>
<feature type="domain" description="Nephrocystin 3-like N-terminal" evidence="5">
    <location>
        <begin position="290"/>
        <end position="452"/>
    </location>
</feature>
<dbReference type="InterPro" id="IPR020472">
    <property type="entry name" value="WD40_PAC1"/>
</dbReference>
<feature type="domain" description="Heterokaryon incompatibility" evidence="4">
    <location>
        <begin position="25"/>
        <end position="111"/>
    </location>
</feature>
<protein>
    <recommendedName>
        <fullName evidence="8">Vegetative incompatibility protein HET-E-1</fullName>
    </recommendedName>
</protein>
<evidence type="ECO:0000256" key="2">
    <source>
        <dbReference type="ARBA" id="ARBA00022737"/>
    </source>
</evidence>
<dbReference type="Pfam" id="PF06985">
    <property type="entry name" value="HET"/>
    <property type="match status" value="1"/>
</dbReference>
<dbReference type="PRINTS" id="PR00320">
    <property type="entry name" value="GPROTEINBRPT"/>
</dbReference>
<dbReference type="InterPro" id="IPR019775">
    <property type="entry name" value="WD40_repeat_CS"/>
</dbReference>
<feature type="repeat" description="WD" evidence="3">
    <location>
        <begin position="1063"/>
        <end position="1104"/>
    </location>
</feature>
<comment type="caution">
    <text evidence="6">The sequence shown here is derived from an EMBL/GenBank/DDBJ whole genome shotgun (WGS) entry which is preliminary data.</text>
</comment>
<evidence type="ECO:0000256" key="3">
    <source>
        <dbReference type="PROSITE-ProRule" id="PRU00221"/>
    </source>
</evidence>
<dbReference type="Proteomes" id="UP001595075">
    <property type="component" value="Unassembled WGS sequence"/>
</dbReference>
<dbReference type="CDD" id="cd00200">
    <property type="entry name" value="WD40"/>
    <property type="match status" value="1"/>
</dbReference>
<feature type="repeat" description="WD" evidence="3">
    <location>
        <begin position="935"/>
        <end position="976"/>
    </location>
</feature>
<dbReference type="Pfam" id="PF24883">
    <property type="entry name" value="NPHP3_N"/>
    <property type="match status" value="1"/>
</dbReference>
<reference evidence="6 7" key="1">
    <citation type="journal article" date="2024" name="Commun. Biol.">
        <title>Comparative genomic analysis of thermophilic fungi reveals convergent evolutionary adaptations and gene losses.</title>
        <authorList>
            <person name="Steindorff A.S."/>
            <person name="Aguilar-Pontes M.V."/>
            <person name="Robinson A.J."/>
            <person name="Andreopoulos B."/>
            <person name="LaButti K."/>
            <person name="Kuo A."/>
            <person name="Mondo S."/>
            <person name="Riley R."/>
            <person name="Otillar R."/>
            <person name="Haridas S."/>
            <person name="Lipzen A."/>
            <person name="Grimwood J."/>
            <person name="Schmutz J."/>
            <person name="Clum A."/>
            <person name="Reid I.D."/>
            <person name="Moisan M.C."/>
            <person name="Butler G."/>
            <person name="Nguyen T.T.M."/>
            <person name="Dewar K."/>
            <person name="Conant G."/>
            <person name="Drula E."/>
            <person name="Henrissat B."/>
            <person name="Hansel C."/>
            <person name="Singer S."/>
            <person name="Hutchinson M.I."/>
            <person name="de Vries R.P."/>
            <person name="Natvig D.O."/>
            <person name="Powell A.J."/>
            <person name="Tsang A."/>
            <person name="Grigoriev I.V."/>
        </authorList>
    </citation>
    <scope>NUCLEOTIDE SEQUENCE [LARGE SCALE GENOMIC DNA]</scope>
    <source>
        <strain evidence="6 7">CBS 494.80</strain>
    </source>
</reference>